<gene>
    <name evidence="5" type="ORF">A4X13_0g6331</name>
</gene>
<dbReference type="SUPFAM" id="SSF81995">
    <property type="entry name" value="beta-sandwich domain of Sec23/24"/>
    <property type="match status" value="1"/>
</dbReference>
<dbReference type="Pfam" id="PF13516">
    <property type="entry name" value="LRR_6"/>
    <property type="match status" value="3"/>
</dbReference>
<dbReference type="GO" id="GO:0031267">
    <property type="term" value="F:small GTPase binding"/>
    <property type="evidence" value="ECO:0007669"/>
    <property type="project" value="TreeGrafter"/>
</dbReference>
<feature type="region of interest" description="Disordered" evidence="4">
    <location>
        <begin position="1524"/>
        <end position="1566"/>
    </location>
</feature>
<dbReference type="Gene3D" id="3.80.10.10">
    <property type="entry name" value="Ribonuclease Inhibitor"/>
    <property type="match status" value="4"/>
</dbReference>
<dbReference type="GO" id="GO:0048471">
    <property type="term" value="C:perinuclear region of cytoplasm"/>
    <property type="evidence" value="ECO:0007669"/>
    <property type="project" value="TreeGrafter"/>
</dbReference>
<feature type="compositionally biased region" description="Low complexity" evidence="4">
    <location>
        <begin position="790"/>
        <end position="804"/>
    </location>
</feature>
<evidence type="ECO:0000256" key="4">
    <source>
        <dbReference type="SAM" id="MobiDB-lite"/>
    </source>
</evidence>
<feature type="compositionally biased region" description="Basic and acidic residues" evidence="4">
    <location>
        <begin position="1524"/>
        <end position="1533"/>
    </location>
</feature>
<feature type="compositionally biased region" description="Gly residues" evidence="4">
    <location>
        <begin position="721"/>
        <end position="740"/>
    </location>
</feature>
<comment type="caution">
    <text evidence="5">The sequence shown here is derived from an EMBL/GenBank/DDBJ whole genome shotgun (WGS) entry which is preliminary data.</text>
</comment>
<feature type="compositionally biased region" description="Polar residues" evidence="4">
    <location>
        <begin position="757"/>
        <end position="768"/>
    </location>
</feature>
<name>A0A8T8SP36_9BASI</name>
<feature type="compositionally biased region" description="Basic and acidic residues" evidence="4">
    <location>
        <begin position="860"/>
        <end position="883"/>
    </location>
</feature>
<organism evidence="5 6">
    <name type="scientific">Tilletia indica</name>
    <dbReference type="NCBI Taxonomy" id="43049"/>
    <lineage>
        <taxon>Eukaryota</taxon>
        <taxon>Fungi</taxon>
        <taxon>Dikarya</taxon>
        <taxon>Basidiomycota</taxon>
        <taxon>Ustilaginomycotina</taxon>
        <taxon>Exobasidiomycetes</taxon>
        <taxon>Tilletiales</taxon>
        <taxon>Tilletiaceae</taxon>
        <taxon>Tilletia</taxon>
    </lineage>
</organism>
<feature type="compositionally biased region" description="Low complexity" evidence="4">
    <location>
        <begin position="195"/>
        <end position="224"/>
    </location>
</feature>
<accession>A0A8T8SP36</accession>
<dbReference type="PANTHER" id="PTHR24113">
    <property type="entry name" value="RAN GTPASE-ACTIVATING PROTEIN 1"/>
    <property type="match status" value="1"/>
</dbReference>
<evidence type="ECO:0008006" key="7">
    <source>
        <dbReference type="Google" id="ProtNLM"/>
    </source>
</evidence>
<dbReference type="GO" id="GO:0005829">
    <property type="term" value="C:cytosol"/>
    <property type="evidence" value="ECO:0007669"/>
    <property type="project" value="TreeGrafter"/>
</dbReference>
<feature type="compositionally biased region" description="Polar residues" evidence="4">
    <location>
        <begin position="297"/>
        <end position="306"/>
    </location>
</feature>
<reference evidence="5" key="2">
    <citation type="journal article" date="2019" name="IMA Fungus">
        <title>Genome sequencing and comparison of five Tilletia species to identify candidate genes for the detection of regulated species infecting wheat.</title>
        <authorList>
            <person name="Nguyen H.D.T."/>
            <person name="Sultana T."/>
            <person name="Kesanakurti P."/>
            <person name="Hambleton S."/>
        </authorList>
    </citation>
    <scope>NUCLEOTIDE SEQUENCE</scope>
    <source>
        <strain evidence="5">DAOMC 236416</strain>
    </source>
</reference>
<feature type="compositionally biased region" description="Acidic residues" evidence="4">
    <location>
        <begin position="1"/>
        <end position="12"/>
    </location>
</feature>
<evidence type="ECO:0000256" key="3">
    <source>
        <dbReference type="ARBA" id="ARBA00022737"/>
    </source>
</evidence>
<feature type="region of interest" description="Disordered" evidence="4">
    <location>
        <begin position="178"/>
        <end position="248"/>
    </location>
</feature>
<feature type="compositionally biased region" description="Low complexity" evidence="4">
    <location>
        <begin position="89"/>
        <end position="102"/>
    </location>
</feature>
<keyword evidence="3" id="KW-0677">Repeat</keyword>
<dbReference type="GO" id="GO:0005096">
    <property type="term" value="F:GTPase activator activity"/>
    <property type="evidence" value="ECO:0007669"/>
    <property type="project" value="UniProtKB-KW"/>
</dbReference>
<feature type="compositionally biased region" description="Low complexity" evidence="4">
    <location>
        <begin position="231"/>
        <end position="248"/>
    </location>
</feature>
<dbReference type="InterPro" id="IPR027038">
    <property type="entry name" value="RanGap"/>
</dbReference>
<dbReference type="GO" id="GO:0006913">
    <property type="term" value="P:nucleocytoplasmic transport"/>
    <property type="evidence" value="ECO:0007669"/>
    <property type="project" value="TreeGrafter"/>
</dbReference>
<feature type="compositionally biased region" description="Basic and acidic residues" evidence="4">
    <location>
        <begin position="64"/>
        <end position="78"/>
    </location>
</feature>
<feature type="region of interest" description="Disordered" evidence="4">
    <location>
        <begin position="1128"/>
        <end position="1150"/>
    </location>
</feature>
<feature type="region of interest" description="Disordered" evidence="4">
    <location>
        <begin position="721"/>
        <end position="744"/>
    </location>
</feature>
<keyword evidence="1" id="KW-0343">GTPase activation</keyword>
<dbReference type="InterPro" id="IPR001611">
    <property type="entry name" value="Leu-rich_rpt"/>
</dbReference>
<dbReference type="PANTHER" id="PTHR24113:SF12">
    <property type="entry name" value="RAN GTPASE-ACTIVATING PROTEIN 1"/>
    <property type="match status" value="1"/>
</dbReference>
<feature type="compositionally biased region" description="Low complexity" evidence="4">
    <location>
        <begin position="262"/>
        <end position="279"/>
    </location>
</feature>
<feature type="compositionally biased region" description="Low complexity" evidence="4">
    <location>
        <begin position="1448"/>
        <end position="1497"/>
    </location>
</feature>
<proteinExistence type="predicted"/>
<keyword evidence="2" id="KW-0433">Leucine-rich repeat</keyword>
<dbReference type="GO" id="GO:0005634">
    <property type="term" value="C:nucleus"/>
    <property type="evidence" value="ECO:0007669"/>
    <property type="project" value="TreeGrafter"/>
</dbReference>
<evidence type="ECO:0000256" key="1">
    <source>
        <dbReference type="ARBA" id="ARBA00022468"/>
    </source>
</evidence>
<feature type="region of interest" description="Disordered" evidence="4">
    <location>
        <begin position="757"/>
        <end position="818"/>
    </location>
</feature>
<feature type="compositionally biased region" description="Low complexity" evidence="4">
    <location>
        <begin position="1262"/>
        <end position="1292"/>
    </location>
</feature>
<dbReference type="Gene3D" id="1.20.58.160">
    <property type="match status" value="1"/>
</dbReference>
<feature type="compositionally biased region" description="Low complexity" evidence="4">
    <location>
        <begin position="14"/>
        <end position="29"/>
    </location>
</feature>
<reference evidence="5" key="1">
    <citation type="submission" date="2016-04" db="EMBL/GenBank/DDBJ databases">
        <authorList>
            <person name="Nguyen H.D."/>
            <person name="Samba Siva P."/>
            <person name="Cullis J."/>
            <person name="Levesque C.A."/>
            <person name="Hambleton S."/>
        </authorList>
    </citation>
    <scope>NUCLEOTIDE SEQUENCE</scope>
    <source>
        <strain evidence="5">DAOMC 236416</strain>
    </source>
</reference>
<protein>
    <recommendedName>
        <fullName evidence="7">RNI-like protein</fullName>
    </recommendedName>
</protein>
<feature type="compositionally biased region" description="Polar residues" evidence="4">
    <location>
        <begin position="831"/>
        <end position="841"/>
    </location>
</feature>
<feature type="region of interest" description="Disordered" evidence="4">
    <location>
        <begin position="262"/>
        <end position="334"/>
    </location>
</feature>
<sequence>MMAEGIDQEQEDSAAATTTTATISEQQQHQQHDEHSSTPTPASFGIDDEQQQKQEEQQQDQEQQQDKEEVVQEKEAKQDPLPPPPPPHITTEPAPTTPAIPSTRKRPSKHSAPPKPILRPPGSSHTVSHNALITGVAAAASLLPTNAKPALASFLQNINTRLAQGGVGVQVPIPHALTPTPGMGTIPGQGLSFVQQQQHSSSSSSSQRQQQQQQQQQQQFQQHQYSGYGAIGSSGHATGSSSSQQGTSASALLNGVLRRFSGAGPSSSANMGNSASGSGTPTRSDSLGIRTAGTGSGLFSTNSGSLSPIDMRSSSPSLPGTSQSTTPQPSIRPLRRVQFRPTLMTVTYPIVNTIAPADEDATRRRVENEHRAHLAEVYGYQDEKAIGAGTKGKGKKKVWTIDEVEELYTRCCRVRQEWPLKKMRQVFQEARQAAAAAAAGGAESAGAPGVPLRTLDLSTIPLDQDAVDPLADFLSVDFGLDKLVLENCMLTDEGLKAFLHALLISGTLPNLSLASNKKIKLQGWKYVALFIRRASALRYLDLSENALNKVALGEIVSALERAPKELVSPAGERRKKKEAKQLDAEDGGVEGLGLRKVDDAEEEEEPELQPLLDEIPLMPVASLLRSYDASSNASVSSHTTPTAHYSQLSSLRLENCSLKTSTLEMLAQGVRGSELRHLSLRRNKISNAGAAALALVLKDYPDMMSSSGSLGDGSGVGLGVEGSGAGSGSGMEGGNSGGVPMGPSYAVRSGSLPLSASGRVNQGISTTAGGAATVRKDPRRTSYLLSPTESATSSNVSSSDATSVSGGGGGSGGQMTTVLSPVLPAVPDIVSSPQGGVTSKRMNPAAFGGVSNGTSGPSWDDDRANRTGGNDRESERSMTMEDSRLATGRQGYASGYDPAMLAEHALAQAKAQRTFLANLPRVGALLTLDLKSNDIGSGVVYLAQALKKNRTLRVLNLSDCNIDMAGLIAMADMLKYNSTLETLDLSHNQCCGPSLEGIATLRTAFTLNSGLKRLFLSDTELSSEGAICLAEFLPEAKSLIHLDLTENYEIDIAGVMALAVSLRMNTSLRCLDLNVPPNNHEFSRLSQEILQSCIRNTEEAQRRATQRGVKQPVAAPIYRSAVARAAKAEDAQREAEQAHRSRAEGVRAKREKRVRDTLEAAQECAKVLTDLLDGPAGDAPSPAMRAEAIASGAGAGGGAGQEELLADLLSQSKRLRERLAIIASNLKDGKLLARTLHWNDELDRLATRAAALQSAPPPCVAPSPALSSLDSPYLSAPSQSDSGLSSPSFSIGSDDEDDEPTSANVVEENLRRASQTLASSSSAFTPLSSSGRGERDEEDEDDLAPRPSSSSSSSATRQLPSLTIDIDGLEAEKVEPPPEELEEGAPSPAENRAKGQLSEEGEIFRKAKSLMLVEESGLGPDDVMDDADGAGEALGSPEKGDEEGHAQALLSSTGAVSVSSDSNPSSDSTRPTRQRRTASTDSSTSMSSRSSNGSGSTAMGAPSSALHADAVLIDPEVSGERLRKEILEADVPRVHRKTGSAGSDAAVDAPLSASASATDDGSVKDS</sequence>
<dbReference type="SUPFAM" id="SSF52047">
    <property type="entry name" value="RNI-like"/>
    <property type="match status" value="1"/>
</dbReference>
<feature type="compositionally biased region" description="Low complexity" evidence="4">
    <location>
        <begin position="1316"/>
        <end position="1331"/>
    </location>
</feature>
<evidence type="ECO:0000256" key="2">
    <source>
        <dbReference type="ARBA" id="ARBA00022614"/>
    </source>
</evidence>
<feature type="region of interest" description="Disordered" evidence="4">
    <location>
        <begin position="1254"/>
        <end position="1400"/>
    </location>
</feature>
<evidence type="ECO:0000313" key="6">
    <source>
        <dbReference type="Proteomes" id="UP000077521"/>
    </source>
</evidence>
<dbReference type="SMART" id="SM00368">
    <property type="entry name" value="LRR_RI"/>
    <property type="match status" value="9"/>
</dbReference>
<dbReference type="EMBL" id="LWDF02000590">
    <property type="protein sequence ID" value="KAE8244720.1"/>
    <property type="molecule type" value="Genomic_DNA"/>
</dbReference>
<feature type="region of interest" description="Disordered" evidence="4">
    <location>
        <begin position="830"/>
        <end position="883"/>
    </location>
</feature>
<evidence type="ECO:0000313" key="5">
    <source>
        <dbReference type="EMBL" id="KAE8244720.1"/>
    </source>
</evidence>
<dbReference type="InterPro" id="IPR038425">
    <property type="entry name" value="GAT_sf"/>
</dbReference>
<dbReference type="InterPro" id="IPR032675">
    <property type="entry name" value="LRR_dom_sf"/>
</dbReference>
<feature type="region of interest" description="Disordered" evidence="4">
    <location>
        <begin position="1416"/>
        <end position="1506"/>
    </location>
</feature>
<feature type="region of interest" description="Disordered" evidence="4">
    <location>
        <begin position="1"/>
        <end position="126"/>
    </location>
</feature>
<dbReference type="Proteomes" id="UP000077521">
    <property type="component" value="Unassembled WGS sequence"/>
</dbReference>
<keyword evidence="6" id="KW-1185">Reference proteome</keyword>
<feature type="compositionally biased region" description="Low complexity" evidence="4">
    <location>
        <begin position="313"/>
        <end position="329"/>
    </location>
</feature>